<protein>
    <submittedName>
        <fullName evidence="2">Uncharacterized protein</fullName>
    </submittedName>
</protein>
<keyword evidence="3" id="KW-1185">Reference proteome</keyword>
<feature type="region of interest" description="Disordered" evidence="1">
    <location>
        <begin position="1"/>
        <end position="63"/>
    </location>
</feature>
<feature type="non-terminal residue" evidence="2">
    <location>
        <position position="63"/>
    </location>
</feature>
<reference evidence="2 3" key="1">
    <citation type="submission" date="2014-03" db="EMBL/GenBank/DDBJ databases">
        <title>Draft genome of the hookworm Oesophagostomum dentatum.</title>
        <authorList>
            <person name="Mitreva M."/>
        </authorList>
    </citation>
    <scope>NUCLEOTIDE SEQUENCE [LARGE SCALE GENOMIC DNA]</scope>
    <source>
        <strain evidence="2 3">OD-Hann</strain>
    </source>
</reference>
<evidence type="ECO:0000256" key="1">
    <source>
        <dbReference type="SAM" id="MobiDB-lite"/>
    </source>
</evidence>
<dbReference type="Proteomes" id="UP000053660">
    <property type="component" value="Unassembled WGS sequence"/>
</dbReference>
<dbReference type="EMBL" id="KN571688">
    <property type="protein sequence ID" value="KHJ83811.1"/>
    <property type="molecule type" value="Genomic_DNA"/>
</dbReference>
<proteinExistence type="predicted"/>
<organism evidence="2 3">
    <name type="scientific">Oesophagostomum dentatum</name>
    <name type="common">Nodular worm</name>
    <dbReference type="NCBI Taxonomy" id="61180"/>
    <lineage>
        <taxon>Eukaryota</taxon>
        <taxon>Metazoa</taxon>
        <taxon>Ecdysozoa</taxon>
        <taxon>Nematoda</taxon>
        <taxon>Chromadorea</taxon>
        <taxon>Rhabditida</taxon>
        <taxon>Rhabditina</taxon>
        <taxon>Rhabditomorpha</taxon>
        <taxon>Strongyloidea</taxon>
        <taxon>Strongylidae</taxon>
        <taxon>Oesophagostomum</taxon>
    </lineage>
</organism>
<evidence type="ECO:0000313" key="2">
    <source>
        <dbReference type="EMBL" id="KHJ83811.1"/>
    </source>
</evidence>
<accession>A0A0B1SIU6</accession>
<name>A0A0B1SIU6_OESDE</name>
<dbReference type="OrthoDB" id="5871294at2759"/>
<dbReference type="AlphaFoldDB" id="A0A0B1SIU6"/>
<evidence type="ECO:0000313" key="3">
    <source>
        <dbReference type="Proteomes" id="UP000053660"/>
    </source>
</evidence>
<sequence>MSYNIPTLNYNAGAREVPVGSSSGRTYGRDYDSQQGSRIGSAGEKYPNPNQGSGIGSAGETYP</sequence>
<feature type="compositionally biased region" description="Polar residues" evidence="1">
    <location>
        <begin position="1"/>
        <end position="10"/>
    </location>
</feature>
<gene>
    <name evidence="2" type="ORF">OESDEN_16485</name>
</gene>